<keyword evidence="6 8" id="KW-0411">Iron-sulfur</keyword>
<dbReference type="HAMAP" id="MF_00917">
    <property type="entry name" value="QueE"/>
    <property type="match status" value="1"/>
</dbReference>
<dbReference type="PANTHER" id="PTHR42836">
    <property type="entry name" value="7-CARBOXY-7-DEAZAGUANINE SYNTHASE"/>
    <property type="match status" value="1"/>
</dbReference>
<dbReference type="InterPro" id="IPR007197">
    <property type="entry name" value="rSAM"/>
</dbReference>
<dbReference type="UniPathway" id="UPA00391"/>
<keyword evidence="8" id="KW-0671">Queuosine biosynthesis</keyword>
<dbReference type="GO" id="GO:0008616">
    <property type="term" value="P:tRNA queuosine(34) biosynthetic process"/>
    <property type="evidence" value="ECO:0007669"/>
    <property type="project" value="UniProtKB-UniRule"/>
</dbReference>
<evidence type="ECO:0000256" key="2">
    <source>
        <dbReference type="ARBA" id="ARBA00022691"/>
    </source>
</evidence>
<dbReference type="Gene3D" id="3.20.20.70">
    <property type="entry name" value="Aldolase class I"/>
    <property type="match status" value="1"/>
</dbReference>
<evidence type="ECO:0000256" key="6">
    <source>
        <dbReference type="ARBA" id="ARBA00023014"/>
    </source>
</evidence>
<feature type="binding site" evidence="8">
    <location>
        <position position="40"/>
    </location>
    <ligand>
        <name>[4Fe-4S] cluster</name>
        <dbReference type="ChEBI" id="CHEBI:49883"/>
        <note>4Fe-4S-S-AdoMet</note>
    </ligand>
</feature>
<name>A0A134CEX1_9FIRM</name>
<comment type="cofactor">
    <cofactor evidence="8">
        <name>[4Fe-4S] cluster</name>
        <dbReference type="ChEBI" id="CHEBI:49883"/>
    </cofactor>
    <text evidence="8">Binds 1 [4Fe-4S] cluster. The cluster is coordinated with 3 cysteines and an exchangeable S-adenosyl-L-methionine.</text>
</comment>
<evidence type="ECO:0000256" key="7">
    <source>
        <dbReference type="ARBA" id="ARBA00023239"/>
    </source>
</evidence>
<feature type="binding site" evidence="8">
    <location>
        <position position="29"/>
    </location>
    <ligand>
        <name>substrate</name>
    </ligand>
</feature>
<dbReference type="EC" id="4.3.99.3" evidence="8"/>
<comment type="similarity">
    <text evidence="8">Belongs to the radical SAM superfamily. 7-carboxy-7-deazaguanine synthase family.</text>
</comment>
<comment type="caution">
    <text evidence="8">Lacks conserved residue(s) required for the propagation of feature annotation.</text>
</comment>
<keyword evidence="7 8" id="KW-0456">Lyase</keyword>
<feature type="binding site" evidence="8">
    <location>
        <begin position="14"/>
        <end position="16"/>
    </location>
    <ligand>
        <name>substrate</name>
    </ligand>
</feature>
<feature type="binding site" evidence="8">
    <location>
        <position position="42"/>
    </location>
    <ligand>
        <name>Mg(2+)</name>
        <dbReference type="ChEBI" id="CHEBI:18420"/>
    </ligand>
</feature>
<dbReference type="RefSeq" id="WP_062486022.1">
    <property type="nucleotide sequence ID" value="NZ_KQ960952.1"/>
</dbReference>
<dbReference type="PANTHER" id="PTHR42836:SF1">
    <property type="entry name" value="7-CARBOXY-7-DEAZAGUANINE SYNTHASE"/>
    <property type="match status" value="1"/>
</dbReference>
<feature type="binding site" evidence="8">
    <location>
        <position position="37"/>
    </location>
    <ligand>
        <name>[4Fe-4S] cluster</name>
        <dbReference type="ChEBI" id="CHEBI:49883"/>
        <note>4Fe-4S-S-AdoMet</note>
    </ligand>
</feature>
<comment type="pathway">
    <text evidence="8">Purine metabolism; 7-cyano-7-deazaguanine biosynthesis.</text>
</comment>
<dbReference type="GO" id="GO:1904047">
    <property type="term" value="F:S-adenosyl-L-methionine binding"/>
    <property type="evidence" value="ECO:0007669"/>
    <property type="project" value="UniProtKB-UniRule"/>
</dbReference>
<keyword evidence="5 8" id="KW-0408">Iron</keyword>
<keyword evidence="3 8" id="KW-0479">Metal-binding</keyword>
<feature type="binding site" evidence="8">
    <location>
        <begin position="39"/>
        <end position="41"/>
    </location>
    <ligand>
        <name>S-adenosyl-L-methionine</name>
        <dbReference type="ChEBI" id="CHEBI:59789"/>
    </ligand>
</feature>
<feature type="domain" description="Radical SAM core" evidence="9">
    <location>
        <begin position="31"/>
        <end position="98"/>
    </location>
</feature>
<organism evidence="10 12">
    <name type="scientific">Megasphaera hutchinsoni</name>
    <dbReference type="NCBI Taxonomy" id="1588748"/>
    <lineage>
        <taxon>Bacteria</taxon>
        <taxon>Bacillati</taxon>
        <taxon>Bacillota</taxon>
        <taxon>Negativicutes</taxon>
        <taxon>Veillonellales</taxon>
        <taxon>Veillonellaceae</taxon>
        <taxon>Megasphaera</taxon>
    </lineage>
</organism>
<dbReference type="CDD" id="cd01335">
    <property type="entry name" value="Radical_SAM"/>
    <property type="match status" value="1"/>
</dbReference>
<dbReference type="EMBL" id="NFMF01000007">
    <property type="protein sequence ID" value="PNH21596.1"/>
    <property type="molecule type" value="Genomic_DNA"/>
</dbReference>
<reference evidence="12" key="2">
    <citation type="submission" date="2016-01" db="EMBL/GenBank/DDBJ databases">
        <authorList>
            <person name="Mitreva M."/>
            <person name="Pepin K.H."/>
            <person name="Mihindukulasuriya K.A."/>
            <person name="Fulton R."/>
            <person name="Fronick C."/>
            <person name="O'Laughlin M."/>
            <person name="Miner T."/>
            <person name="Herter B."/>
            <person name="Rosa B.A."/>
            <person name="Cordes M."/>
            <person name="Tomlinson C."/>
            <person name="Wollam A."/>
            <person name="Palsikar V.B."/>
            <person name="Mardis E.R."/>
            <person name="Wilson R.K."/>
        </authorList>
    </citation>
    <scope>NUCLEOTIDE SEQUENCE [LARGE SCALE GENOMIC DNA]</scope>
    <source>
        <strain evidence="12">KA00182</strain>
    </source>
</reference>
<sequence>MKNKLYINEIFHSIDGEGRRAGELASFIRLCGCNLRCIYCDTTYAFAEGRSMDVEDIVAAVRYRNVTLTGGEPLLQPIHGLLQALSAQDVNIETNGSVDILPYMVYPHVWFTIDYKGPFSQMEEKMYAPNFRHLRSQDVLKFVVGSYQDLEVARILCEEVQPTCAIYVGAVFETLAPRDIVTYMERYSLTSWRLQLQMHKYIWPPDMRGV</sequence>
<proteinExistence type="inferred from homology"/>
<evidence type="ECO:0000256" key="1">
    <source>
        <dbReference type="ARBA" id="ARBA00022485"/>
    </source>
</evidence>
<evidence type="ECO:0000259" key="9">
    <source>
        <dbReference type="Pfam" id="PF04055"/>
    </source>
</evidence>
<comment type="cofactor">
    <cofactor evidence="8">
        <name>S-adenosyl-L-methionine</name>
        <dbReference type="ChEBI" id="CHEBI:59789"/>
    </cofactor>
    <text evidence="8">Binds 1 S-adenosyl-L-methionine per subunit.</text>
</comment>
<feature type="binding site" evidence="8">
    <location>
        <position position="33"/>
    </location>
    <ligand>
        <name>[4Fe-4S] cluster</name>
        <dbReference type="ChEBI" id="CHEBI:49883"/>
        <note>4Fe-4S-S-AdoMet</note>
    </ligand>
</feature>
<dbReference type="GO" id="GO:0000287">
    <property type="term" value="F:magnesium ion binding"/>
    <property type="evidence" value="ECO:0007669"/>
    <property type="project" value="UniProtKB-UniRule"/>
</dbReference>
<dbReference type="STRING" id="1588748.HMPREF3182_01181"/>
<evidence type="ECO:0000256" key="8">
    <source>
        <dbReference type="HAMAP-Rule" id="MF_00917"/>
    </source>
</evidence>
<accession>A0A2J8BA31</accession>
<feature type="binding site" evidence="8">
    <location>
        <position position="71"/>
    </location>
    <ligand>
        <name>S-adenosyl-L-methionine</name>
        <dbReference type="ChEBI" id="CHEBI:59789"/>
    </ligand>
</feature>
<dbReference type="PIRSF" id="PIRSF000370">
    <property type="entry name" value="QueE"/>
    <property type="match status" value="1"/>
</dbReference>
<dbReference type="GO" id="GO:0051539">
    <property type="term" value="F:4 iron, 4 sulfur cluster binding"/>
    <property type="evidence" value="ECO:0007669"/>
    <property type="project" value="UniProtKB-UniRule"/>
</dbReference>
<keyword evidence="1 8" id="KW-0004">4Fe-4S</keyword>
<reference evidence="11 13" key="3">
    <citation type="submission" date="2017-05" db="EMBL/GenBank/DDBJ databases">
        <authorList>
            <person name="Song R."/>
            <person name="Chenine A.L."/>
            <person name="Ruprecht R.M."/>
        </authorList>
    </citation>
    <scope>NUCLEOTIDE SEQUENCE [LARGE SCALE GENOMIC DNA]</scope>
    <source>
        <strain evidence="11 13">KA00229</strain>
    </source>
</reference>
<comment type="function">
    <text evidence="8">Catalyzes the complex heterocyclic radical-mediated conversion of 6-carboxy-5,6,7,8-tetrahydropterin (CPH4) to 7-carboxy-7-deazaguanine (CDG), a step common to the biosynthetic pathways of all 7-deazapurine-containing compounds.</text>
</comment>
<dbReference type="EMBL" id="LSDT01000044">
    <property type="protein sequence ID" value="KXB90756.1"/>
    <property type="molecule type" value="Genomic_DNA"/>
</dbReference>
<protein>
    <recommendedName>
        <fullName evidence="8">7-carboxy-7-deazaguanine synthase</fullName>
        <shortName evidence="8">CDG synthase</shortName>
        <ecNumber evidence="8">4.3.99.3</ecNumber>
    </recommendedName>
    <alternativeName>
        <fullName evidence="8">Queuosine biosynthesis protein QueE</fullName>
    </alternativeName>
</protein>
<dbReference type="InterPro" id="IPR013785">
    <property type="entry name" value="Aldolase_TIM"/>
</dbReference>
<evidence type="ECO:0000256" key="5">
    <source>
        <dbReference type="ARBA" id="ARBA00023004"/>
    </source>
</evidence>
<dbReference type="PATRIC" id="fig|1588748.3.peg.1140"/>
<comment type="subunit">
    <text evidence="8">Homodimer.</text>
</comment>
<comment type="catalytic activity">
    <reaction evidence="8">
        <text>6-carboxy-5,6,7,8-tetrahydropterin + H(+) = 7-carboxy-7-carbaguanine + NH4(+)</text>
        <dbReference type="Rhea" id="RHEA:27974"/>
        <dbReference type="ChEBI" id="CHEBI:15378"/>
        <dbReference type="ChEBI" id="CHEBI:28938"/>
        <dbReference type="ChEBI" id="CHEBI:61032"/>
        <dbReference type="ChEBI" id="CHEBI:61036"/>
        <dbReference type="EC" id="4.3.99.3"/>
    </reaction>
</comment>
<dbReference type="GO" id="GO:0016840">
    <property type="term" value="F:carbon-nitrogen lyase activity"/>
    <property type="evidence" value="ECO:0007669"/>
    <property type="project" value="UniProtKB-UniRule"/>
</dbReference>
<evidence type="ECO:0000313" key="10">
    <source>
        <dbReference type="EMBL" id="KXB90756.1"/>
    </source>
</evidence>
<accession>A0A134CEX1</accession>
<gene>
    <name evidence="8" type="primary">queE</name>
    <name evidence="11" type="ORF">CAL30_05040</name>
    <name evidence="10" type="ORF">HMPREF3182_01181</name>
</gene>
<dbReference type="Pfam" id="PF04055">
    <property type="entry name" value="Radical_SAM"/>
    <property type="match status" value="1"/>
</dbReference>
<comment type="caution">
    <text evidence="10">The sequence shown here is derived from an EMBL/GenBank/DDBJ whole genome shotgun (WGS) entry which is preliminary data.</text>
</comment>
<comment type="cofactor">
    <cofactor evidence="8">
        <name>Mg(2+)</name>
        <dbReference type="ChEBI" id="CHEBI:18420"/>
    </cofactor>
</comment>
<reference evidence="10" key="1">
    <citation type="submission" date="2016-01" db="EMBL/GenBank/DDBJ databases">
        <authorList>
            <person name="Oliw E.H."/>
        </authorList>
    </citation>
    <scope>NUCLEOTIDE SEQUENCE [LARGE SCALE GENOMIC DNA]</scope>
    <source>
        <strain evidence="10">KA00182</strain>
    </source>
</reference>
<dbReference type="Proteomes" id="UP000070160">
    <property type="component" value="Unassembled WGS sequence"/>
</dbReference>
<evidence type="ECO:0000313" key="11">
    <source>
        <dbReference type="EMBL" id="PNH21596.1"/>
    </source>
</evidence>
<keyword evidence="2 8" id="KW-0949">S-adenosyl-L-methionine</keyword>
<evidence type="ECO:0000256" key="3">
    <source>
        <dbReference type="ARBA" id="ARBA00022723"/>
    </source>
</evidence>
<keyword evidence="12" id="KW-1185">Reference proteome</keyword>
<dbReference type="SFLD" id="SFLDS00029">
    <property type="entry name" value="Radical_SAM"/>
    <property type="match status" value="1"/>
</dbReference>
<dbReference type="InterPro" id="IPR024924">
    <property type="entry name" value="7-CO-7-deazaguanine_synth-like"/>
</dbReference>
<evidence type="ECO:0000313" key="12">
    <source>
        <dbReference type="Proteomes" id="UP000070160"/>
    </source>
</evidence>
<dbReference type="AlphaFoldDB" id="A0A134CEX1"/>
<feature type="binding site" evidence="8">
    <location>
        <position position="69"/>
    </location>
    <ligand>
        <name>substrate</name>
    </ligand>
</feature>
<evidence type="ECO:0000313" key="13">
    <source>
        <dbReference type="Proteomes" id="UP000242958"/>
    </source>
</evidence>
<evidence type="ECO:0000256" key="4">
    <source>
        <dbReference type="ARBA" id="ARBA00022842"/>
    </source>
</evidence>
<keyword evidence="4 8" id="KW-0460">Magnesium</keyword>
<dbReference type="Proteomes" id="UP000242958">
    <property type="component" value="Unassembled WGS sequence"/>
</dbReference>
<dbReference type="SUPFAM" id="SSF102114">
    <property type="entry name" value="Radical SAM enzymes"/>
    <property type="match status" value="1"/>
</dbReference>
<dbReference type="InterPro" id="IPR058240">
    <property type="entry name" value="rSAM_sf"/>
</dbReference>